<proteinExistence type="inferred from homology"/>
<organism evidence="10 12">
    <name type="scientific">Dolosigranulum pigrum</name>
    <dbReference type="NCBI Taxonomy" id="29394"/>
    <lineage>
        <taxon>Bacteria</taxon>
        <taxon>Bacillati</taxon>
        <taxon>Bacillota</taxon>
        <taxon>Bacilli</taxon>
        <taxon>Lactobacillales</taxon>
        <taxon>Carnobacteriaceae</taxon>
        <taxon>Dolosigranulum</taxon>
    </lineage>
</organism>
<feature type="transmembrane region" description="Helical" evidence="9">
    <location>
        <begin position="207"/>
        <end position="224"/>
    </location>
</feature>
<keyword evidence="3 8" id="KW-0813">Transport</keyword>
<dbReference type="AlphaFoldDB" id="A0A1S8KPH8"/>
<evidence type="ECO:0000256" key="7">
    <source>
        <dbReference type="ARBA" id="ARBA00023136"/>
    </source>
</evidence>
<gene>
    <name evidence="11" type="ORF">B8A44_01540</name>
    <name evidence="10" type="ORF">BWX42_07410</name>
</gene>
<feature type="transmembrane region" description="Helical" evidence="9">
    <location>
        <begin position="36"/>
        <end position="53"/>
    </location>
</feature>
<evidence type="ECO:0000256" key="3">
    <source>
        <dbReference type="ARBA" id="ARBA00022448"/>
    </source>
</evidence>
<comment type="subcellular location">
    <subcellularLocation>
        <location evidence="1 8">Cell membrane</location>
        <topology evidence="1 8">Multi-pass membrane protein</topology>
    </subcellularLocation>
</comment>
<sequence length="284" mass="30588">MNLLLNILIVAMITSIACSLPGVFLVLRGTTMVSDAVTHTVLLGIVIAFFIVQDLSSPFLLIGATVVGLITVWLIEALNRTKLLSLDASIGVVFPFLFSIAIILINLYASHVHLDVDIVLTGEIGFTPFHRLVLLGQDLGPQAFWKMLIIAGIDLGIITLFYKELKVTSFDPEYAQTIGINPTVFHYLLMSMVSLTAVAAFEVAGSVLVVGFMVGPALAGYLLFNDLKRILLSSAVISVINSIIGVYLAYQLDTTFNGMIAVVTGLTTLLIILFSPKKGILTSN</sequence>
<comment type="caution">
    <text evidence="10">The sequence shown here is derived from an EMBL/GenBank/DDBJ whole genome shotgun (WGS) entry which is preliminary data.</text>
</comment>
<keyword evidence="7 9" id="KW-0472">Membrane</keyword>
<feature type="transmembrane region" description="Helical" evidence="9">
    <location>
        <begin position="183"/>
        <end position="201"/>
    </location>
</feature>
<evidence type="ECO:0000256" key="8">
    <source>
        <dbReference type="RuleBase" id="RU003943"/>
    </source>
</evidence>
<name>A0A1S8KPH8_9LACT</name>
<evidence type="ECO:0000313" key="13">
    <source>
        <dbReference type="Proteomes" id="UP000249099"/>
    </source>
</evidence>
<evidence type="ECO:0000256" key="5">
    <source>
        <dbReference type="ARBA" id="ARBA00022692"/>
    </source>
</evidence>
<keyword evidence="5 8" id="KW-0812">Transmembrane</keyword>
<protein>
    <submittedName>
        <fullName evidence="10">Zinc ABC transporter permease</fullName>
    </submittedName>
</protein>
<dbReference type="EMBL" id="MUYF01000003">
    <property type="protein sequence ID" value="OOL81543.1"/>
    <property type="molecule type" value="Genomic_DNA"/>
</dbReference>
<feature type="transmembrane region" description="Helical" evidence="9">
    <location>
        <begin position="6"/>
        <end position="27"/>
    </location>
</feature>
<dbReference type="Pfam" id="PF00950">
    <property type="entry name" value="ABC-3"/>
    <property type="match status" value="1"/>
</dbReference>
<dbReference type="Proteomes" id="UP000190409">
    <property type="component" value="Unassembled WGS sequence"/>
</dbReference>
<comment type="similarity">
    <text evidence="2 8">Belongs to the ABC-3 integral membrane protein family.</text>
</comment>
<feature type="transmembrane region" description="Helical" evidence="9">
    <location>
        <begin position="59"/>
        <end position="78"/>
    </location>
</feature>
<dbReference type="InterPro" id="IPR001626">
    <property type="entry name" value="ABC_TroCD"/>
</dbReference>
<keyword evidence="4" id="KW-1003">Cell membrane</keyword>
<dbReference type="GeneID" id="42694046"/>
<evidence type="ECO:0000256" key="6">
    <source>
        <dbReference type="ARBA" id="ARBA00022989"/>
    </source>
</evidence>
<evidence type="ECO:0000313" key="12">
    <source>
        <dbReference type="Proteomes" id="UP000190409"/>
    </source>
</evidence>
<feature type="transmembrane region" description="Helical" evidence="9">
    <location>
        <begin position="143"/>
        <end position="162"/>
    </location>
</feature>
<reference evidence="10 12" key="1">
    <citation type="submission" date="2017-01" db="EMBL/GenBank/DDBJ databases">
        <title>Complete Genome Sequence of Dolosigranulum pigrum isolated from a Patient with interstitial lung disease.</title>
        <authorList>
            <person name="Mukhopadhyay R."/>
            <person name="Joaquin J."/>
            <person name="Hogue R."/>
            <person name="Fitzgerald S."/>
            <person name="Jospin G."/>
            <person name="Eisen J.A."/>
            <person name="Chaturvedi V."/>
        </authorList>
    </citation>
    <scope>NUCLEOTIDE SEQUENCE [LARGE SCALE GENOMIC DNA]</scope>
    <source>
        <strain evidence="10 12">15S00348</strain>
    </source>
</reference>
<dbReference type="Gene3D" id="1.10.3470.10">
    <property type="entry name" value="ABC transporter involved in vitamin B12 uptake, BtuC"/>
    <property type="match status" value="1"/>
</dbReference>
<dbReference type="GO" id="GO:0043190">
    <property type="term" value="C:ATP-binding cassette (ABC) transporter complex"/>
    <property type="evidence" value="ECO:0007669"/>
    <property type="project" value="InterPro"/>
</dbReference>
<dbReference type="PANTHER" id="PTHR30477:SF8">
    <property type="entry name" value="METAL TRANSPORT SYSTEM MEMBRANE PROTEIN CT_070-RELATED"/>
    <property type="match status" value="1"/>
</dbReference>
<dbReference type="GO" id="GO:0010043">
    <property type="term" value="P:response to zinc ion"/>
    <property type="evidence" value="ECO:0007669"/>
    <property type="project" value="TreeGrafter"/>
</dbReference>
<feature type="transmembrane region" description="Helical" evidence="9">
    <location>
        <begin position="90"/>
        <end position="109"/>
    </location>
</feature>
<evidence type="ECO:0000256" key="9">
    <source>
        <dbReference type="SAM" id="Phobius"/>
    </source>
</evidence>
<dbReference type="RefSeq" id="WP_004635458.1">
    <property type="nucleotide sequence ID" value="NZ_CBCRTD010000007.1"/>
</dbReference>
<evidence type="ECO:0000313" key="10">
    <source>
        <dbReference type="EMBL" id="OOL81543.1"/>
    </source>
</evidence>
<dbReference type="CDD" id="cd06550">
    <property type="entry name" value="TM_ABC_iron-siderophores_like"/>
    <property type="match status" value="1"/>
</dbReference>
<dbReference type="InterPro" id="IPR037294">
    <property type="entry name" value="ABC_BtuC-like"/>
</dbReference>
<evidence type="ECO:0000256" key="4">
    <source>
        <dbReference type="ARBA" id="ARBA00022475"/>
    </source>
</evidence>
<evidence type="ECO:0000256" key="2">
    <source>
        <dbReference type="ARBA" id="ARBA00008034"/>
    </source>
</evidence>
<reference evidence="11 13" key="2">
    <citation type="submission" date="2017-03" db="EMBL/GenBank/DDBJ databases">
        <title>wgs assembly of Dolosigranulum pigrum KPL CDC strains.</title>
        <authorList>
            <person name="Brugger S.D."/>
            <person name="Pettigrew M."/>
            <person name="Kong Y."/>
            <person name="Lemon K.P."/>
        </authorList>
    </citation>
    <scope>NUCLEOTIDE SEQUENCE [LARGE SCALE GENOMIC DNA]</scope>
    <source>
        <strain evidence="11 13">KPL1931_CDC4294-98</strain>
    </source>
</reference>
<dbReference type="PANTHER" id="PTHR30477">
    <property type="entry name" value="ABC-TRANSPORTER METAL-BINDING PROTEIN"/>
    <property type="match status" value="1"/>
</dbReference>
<evidence type="ECO:0000313" key="11">
    <source>
        <dbReference type="EMBL" id="RAN64904.1"/>
    </source>
</evidence>
<evidence type="ECO:0000256" key="1">
    <source>
        <dbReference type="ARBA" id="ARBA00004651"/>
    </source>
</evidence>
<dbReference type="Proteomes" id="UP000249099">
    <property type="component" value="Unassembled WGS sequence"/>
</dbReference>
<accession>A0A1S8KPH8</accession>
<feature type="transmembrane region" description="Helical" evidence="9">
    <location>
        <begin position="231"/>
        <end position="250"/>
    </location>
</feature>
<feature type="transmembrane region" description="Helical" evidence="9">
    <location>
        <begin position="256"/>
        <end position="274"/>
    </location>
</feature>
<keyword evidence="6 9" id="KW-1133">Transmembrane helix</keyword>
<dbReference type="SUPFAM" id="SSF81345">
    <property type="entry name" value="ABC transporter involved in vitamin B12 uptake, BtuC"/>
    <property type="match status" value="1"/>
</dbReference>
<dbReference type="EMBL" id="NAQV01000004">
    <property type="protein sequence ID" value="RAN64904.1"/>
    <property type="molecule type" value="Genomic_DNA"/>
</dbReference>
<dbReference type="GO" id="GO:0055085">
    <property type="term" value="P:transmembrane transport"/>
    <property type="evidence" value="ECO:0007669"/>
    <property type="project" value="InterPro"/>
</dbReference>